<reference evidence="2" key="1">
    <citation type="submission" date="2021-06" db="EMBL/GenBank/DDBJ databases">
        <authorList>
            <person name="Hodson N. C."/>
            <person name="Mongue J. A."/>
            <person name="Jaron S. K."/>
        </authorList>
    </citation>
    <scope>NUCLEOTIDE SEQUENCE</scope>
</reference>
<organism evidence="2 3">
    <name type="scientific">Allacma fusca</name>
    <dbReference type="NCBI Taxonomy" id="39272"/>
    <lineage>
        <taxon>Eukaryota</taxon>
        <taxon>Metazoa</taxon>
        <taxon>Ecdysozoa</taxon>
        <taxon>Arthropoda</taxon>
        <taxon>Hexapoda</taxon>
        <taxon>Collembola</taxon>
        <taxon>Symphypleona</taxon>
        <taxon>Sminthuridae</taxon>
        <taxon>Allacma</taxon>
    </lineage>
</organism>
<gene>
    <name evidence="2" type="ORF">AFUS01_LOCUS11281</name>
</gene>
<feature type="transmembrane region" description="Helical" evidence="1">
    <location>
        <begin position="209"/>
        <end position="235"/>
    </location>
</feature>
<evidence type="ECO:0000256" key="1">
    <source>
        <dbReference type="SAM" id="Phobius"/>
    </source>
</evidence>
<keyword evidence="1" id="KW-0812">Transmembrane</keyword>
<sequence>MSSNNNETILKENDSRLSNLRKLRESPHLKLISKKDLELNFKFIKLCSIMGLIPIDIRVKSGHMSWQQSRLRLGLHFMYMTIWVLHWALGTFRLAEYFVFKYDSKDIDQLPCPVLCTLTSSVCLYLNYHFFWSSHRTLFLALGNALLDLLKDGEKRQNLATYNRSESLAVFLSNFILGSPAIHLGLFLISSEGYNFIYYNLPDFLKTFWTSYVVCAVVEFIVVLTWMATAVVILLMELICFLNMDAYLKCSAVVMRYDKQGHPSYIGQLRKAHEVLRELQIFMQSFNEI</sequence>
<dbReference type="EMBL" id="CAJVCH010086217">
    <property type="protein sequence ID" value="CAG7722111.1"/>
    <property type="molecule type" value="Genomic_DNA"/>
</dbReference>
<keyword evidence="3" id="KW-1185">Reference proteome</keyword>
<name>A0A8J2JL82_9HEXA</name>
<evidence type="ECO:0000313" key="2">
    <source>
        <dbReference type="EMBL" id="CAG7722111.1"/>
    </source>
</evidence>
<keyword evidence="1" id="KW-0472">Membrane</keyword>
<feature type="transmembrane region" description="Helical" evidence="1">
    <location>
        <begin position="71"/>
        <end position="89"/>
    </location>
</feature>
<evidence type="ECO:0000313" key="3">
    <source>
        <dbReference type="Proteomes" id="UP000708208"/>
    </source>
</evidence>
<comment type="caution">
    <text evidence="2">The sequence shown here is derived from an EMBL/GenBank/DDBJ whole genome shotgun (WGS) entry which is preliminary data.</text>
</comment>
<dbReference type="AlphaFoldDB" id="A0A8J2JL82"/>
<accession>A0A8J2JL82</accession>
<keyword evidence="1" id="KW-1133">Transmembrane helix</keyword>
<dbReference type="Proteomes" id="UP000708208">
    <property type="component" value="Unassembled WGS sequence"/>
</dbReference>
<protein>
    <submittedName>
        <fullName evidence="2">Uncharacterized protein</fullName>
    </submittedName>
</protein>
<feature type="transmembrane region" description="Helical" evidence="1">
    <location>
        <begin position="168"/>
        <end position="189"/>
    </location>
</feature>
<proteinExistence type="predicted"/>